<comment type="caution">
    <text evidence="1">The sequence shown here is derived from an EMBL/GenBank/DDBJ whole genome shotgun (WGS) entry which is preliminary data.</text>
</comment>
<protein>
    <submittedName>
        <fullName evidence="1">Uncharacterized protein</fullName>
    </submittedName>
</protein>
<dbReference type="Proteomes" id="UP000324091">
    <property type="component" value="Chromosome 5"/>
</dbReference>
<dbReference type="AlphaFoldDB" id="A0A5C6N4U8"/>
<evidence type="ECO:0000313" key="2">
    <source>
        <dbReference type="Proteomes" id="UP000324091"/>
    </source>
</evidence>
<name>A0A5C6N4U8_9TELE</name>
<organism evidence="1 2">
    <name type="scientific">Takifugu flavidus</name>
    <name type="common">sansaifugu</name>
    <dbReference type="NCBI Taxonomy" id="433684"/>
    <lineage>
        <taxon>Eukaryota</taxon>
        <taxon>Metazoa</taxon>
        <taxon>Chordata</taxon>
        <taxon>Craniata</taxon>
        <taxon>Vertebrata</taxon>
        <taxon>Euteleostomi</taxon>
        <taxon>Actinopterygii</taxon>
        <taxon>Neopterygii</taxon>
        <taxon>Teleostei</taxon>
        <taxon>Neoteleostei</taxon>
        <taxon>Acanthomorphata</taxon>
        <taxon>Eupercaria</taxon>
        <taxon>Tetraodontiformes</taxon>
        <taxon>Tetradontoidea</taxon>
        <taxon>Tetraodontidae</taxon>
        <taxon>Takifugu</taxon>
    </lineage>
</organism>
<dbReference type="EMBL" id="RHFK02000018">
    <property type="protein sequence ID" value="TWW61331.1"/>
    <property type="molecule type" value="Genomic_DNA"/>
</dbReference>
<reference evidence="1 2" key="1">
    <citation type="submission" date="2019-04" db="EMBL/GenBank/DDBJ databases">
        <title>Chromosome genome assembly for Takifugu flavidus.</title>
        <authorList>
            <person name="Xiao S."/>
        </authorList>
    </citation>
    <scope>NUCLEOTIDE SEQUENCE [LARGE SCALE GENOMIC DNA]</scope>
    <source>
        <strain evidence="1">HTHZ2018</strain>
        <tissue evidence="1">Muscle</tissue>
    </source>
</reference>
<proteinExistence type="predicted"/>
<sequence>MCLQKQVDSVLKRSGPGMLSTSPGGHVSIDFAGAGGGARRQQSWWRLGRTVMKVKVDQEEDVRVCSFKLCVQHLGQSLTAALRVGPGCD</sequence>
<accession>A0A5C6N4U8</accession>
<evidence type="ECO:0000313" key="1">
    <source>
        <dbReference type="EMBL" id="TWW61331.1"/>
    </source>
</evidence>
<keyword evidence="2" id="KW-1185">Reference proteome</keyword>
<gene>
    <name evidence="1" type="ORF">D4764_05G0014210</name>
</gene>